<comment type="subcellular location">
    <subcellularLocation>
        <location evidence="1">Cell inner membrane</location>
        <topology evidence="1">Multi-pass membrane protein</topology>
    </subcellularLocation>
</comment>
<accession>A0A644W7N8</accession>
<dbReference type="Pfam" id="PF04290">
    <property type="entry name" value="DctQ"/>
    <property type="match status" value="1"/>
</dbReference>
<keyword evidence="2" id="KW-0813">Transport</keyword>
<dbReference type="GO" id="GO:0015740">
    <property type="term" value="P:C4-dicarboxylate transport"/>
    <property type="evidence" value="ECO:0007669"/>
    <property type="project" value="TreeGrafter"/>
</dbReference>
<sequence>MERNRSEARGETKRSPLLQLSDAVNTVSEVVLFGMILAMIAVTTLQIVCRIFFDALIWSEELTTYLLVASSLLGAAVGFKRGSHIAVTFLVNKLPETPRKAVSVFVQCLGVFFFAVVAYYGADLMKSEAMQTTPAMGISMTWIYVMYPVIGGIILLHLLAGFGDILGRR</sequence>
<feature type="transmembrane region" description="Helical" evidence="8">
    <location>
        <begin position="30"/>
        <end position="53"/>
    </location>
</feature>
<feature type="transmembrane region" description="Helical" evidence="8">
    <location>
        <begin position="65"/>
        <end position="90"/>
    </location>
</feature>
<evidence type="ECO:0000256" key="7">
    <source>
        <dbReference type="ARBA" id="ARBA00023136"/>
    </source>
</evidence>
<dbReference type="PANTHER" id="PTHR35011:SF5">
    <property type="entry name" value="SIALIC ACID TRAP TRANSPORTER SMALL PERMEASE PROTEIN SIAQ"/>
    <property type="match status" value="1"/>
</dbReference>
<evidence type="ECO:0000256" key="1">
    <source>
        <dbReference type="ARBA" id="ARBA00004429"/>
    </source>
</evidence>
<protein>
    <recommendedName>
        <fullName evidence="9">Tripartite ATP-independent periplasmic transporters DctQ component domain-containing protein</fullName>
    </recommendedName>
</protein>
<feature type="domain" description="Tripartite ATP-independent periplasmic transporters DctQ component" evidence="9">
    <location>
        <begin position="39"/>
        <end position="160"/>
    </location>
</feature>
<feature type="transmembrane region" description="Helical" evidence="8">
    <location>
        <begin position="142"/>
        <end position="166"/>
    </location>
</feature>
<keyword evidence="5 8" id="KW-0812">Transmembrane</keyword>
<dbReference type="EMBL" id="VSSQ01000692">
    <property type="protein sequence ID" value="MPL99844.1"/>
    <property type="molecule type" value="Genomic_DNA"/>
</dbReference>
<dbReference type="InterPro" id="IPR007387">
    <property type="entry name" value="TRAP_DctQ"/>
</dbReference>
<dbReference type="PANTHER" id="PTHR35011">
    <property type="entry name" value="2,3-DIKETO-L-GULONATE TRAP TRANSPORTER SMALL PERMEASE PROTEIN YIAM"/>
    <property type="match status" value="1"/>
</dbReference>
<name>A0A644W7N8_9ZZZZ</name>
<evidence type="ECO:0000259" key="9">
    <source>
        <dbReference type="Pfam" id="PF04290"/>
    </source>
</evidence>
<gene>
    <name evidence="10" type="ORF">SDC9_46065</name>
</gene>
<dbReference type="InterPro" id="IPR055348">
    <property type="entry name" value="DctQ"/>
</dbReference>
<comment type="caution">
    <text evidence="10">The sequence shown here is derived from an EMBL/GenBank/DDBJ whole genome shotgun (WGS) entry which is preliminary data.</text>
</comment>
<evidence type="ECO:0000256" key="3">
    <source>
        <dbReference type="ARBA" id="ARBA00022475"/>
    </source>
</evidence>
<evidence type="ECO:0000256" key="5">
    <source>
        <dbReference type="ARBA" id="ARBA00022692"/>
    </source>
</evidence>
<keyword evidence="4" id="KW-0997">Cell inner membrane</keyword>
<keyword evidence="3" id="KW-1003">Cell membrane</keyword>
<dbReference type="GO" id="GO:0022857">
    <property type="term" value="F:transmembrane transporter activity"/>
    <property type="evidence" value="ECO:0007669"/>
    <property type="project" value="TreeGrafter"/>
</dbReference>
<reference evidence="10" key="1">
    <citation type="submission" date="2019-08" db="EMBL/GenBank/DDBJ databases">
        <authorList>
            <person name="Kucharzyk K."/>
            <person name="Murdoch R.W."/>
            <person name="Higgins S."/>
            <person name="Loffler F."/>
        </authorList>
    </citation>
    <scope>NUCLEOTIDE SEQUENCE</scope>
</reference>
<keyword evidence="7 8" id="KW-0472">Membrane</keyword>
<proteinExistence type="predicted"/>
<evidence type="ECO:0000256" key="8">
    <source>
        <dbReference type="SAM" id="Phobius"/>
    </source>
</evidence>
<feature type="transmembrane region" description="Helical" evidence="8">
    <location>
        <begin position="102"/>
        <end position="122"/>
    </location>
</feature>
<organism evidence="10">
    <name type="scientific">bioreactor metagenome</name>
    <dbReference type="NCBI Taxonomy" id="1076179"/>
    <lineage>
        <taxon>unclassified sequences</taxon>
        <taxon>metagenomes</taxon>
        <taxon>ecological metagenomes</taxon>
    </lineage>
</organism>
<dbReference type="AlphaFoldDB" id="A0A644W7N8"/>
<evidence type="ECO:0000256" key="6">
    <source>
        <dbReference type="ARBA" id="ARBA00022989"/>
    </source>
</evidence>
<dbReference type="GO" id="GO:0005886">
    <property type="term" value="C:plasma membrane"/>
    <property type="evidence" value="ECO:0007669"/>
    <property type="project" value="UniProtKB-SubCell"/>
</dbReference>
<evidence type="ECO:0000256" key="2">
    <source>
        <dbReference type="ARBA" id="ARBA00022448"/>
    </source>
</evidence>
<evidence type="ECO:0000256" key="4">
    <source>
        <dbReference type="ARBA" id="ARBA00022519"/>
    </source>
</evidence>
<evidence type="ECO:0000313" key="10">
    <source>
        <dbReference type="EMBL" id="MPL99844.1"/>
    </source>
</evidence>
<keyword evidence="6 8" id="KW-1133">Transmembrane helix</keyword>